<evidence type="ECO:0000313" key="2">
    <source>
        <dbReference type="EMBL" id="PPE65637.1"/>
    </source>
</evidence>
<accession>A0A2S5SSU5</accession>
<keyword evidence="3" id="KW-1185">Reference proteome</keyword>
<name>A0A2S5SSU5_9BURK</name>
<feature type="region of interest" description="Disordered" evidence="1">
    <location>
        <begin position="143"/>
        <end position="171"/>
    </location>
</feature>
<sequence length="171" mass="19643">MTATASQPLRVDVAVVMERERAPNAWEDWRFRIVEVVPQEPAFGDAARLMVDDGRVSRWLHPGLVVELFRDEAEGYHLNLSSGRPVWFVMWRQESGDPPKAWPEAVSLSYNEAGRWLDAQERVDNVPLDPVVAQWLQAYTDEHYRPEPKKRQRPASFLAPGQREPEGGRRG</sequence>
<gene>
    <name evidence="2" type="ORF">C1704_13475</name>
</gene>
<evidence type="ECO:0000313" key="3">
    <source>
        <dbReference type="Proteomes" id="UP000238605"/>
    </source>
</evidence>
<dbReference type="EMBL" id="PSNX01000012">
    <property type="protein sequence ID" value="PPE65637.1"/>
    <property type="molecule type" value="Genomic_DNA"/>
</dbReference>
<reference evidence="2 3" key="1">
    <citation type="submission" date="2018-02" db="EMBL/GenBank/DDBJ databases">
        <title>Reclassifiation of [Polyangium] brachysporum DSM 7029 as Guopingzhaonella breviflexa gen. nov., sp. nov., a member of the family Comamonadaceae.</title>
        <authorList>
            <person name="Tang B."/>
        </authorList>
    </citation>
    <scope>NUCLEOTIDE SEQUENCE [LARGE SCALE GENOMIC DNA]</scope>
    <source>
        <strain evidence="2 3">BCRC 80649</strain>
    </source>
</reference>
<proteinExistence type="predicted"/>
<dbReference type="OrthoDB" id="8526034at2"/>
<evidence type="ECO:0000256" key="1">
    <source>
        <dbReference type="SAM" id="MobiDB-lite"/>
    </source>
</evidence>
<dbReference type="InterPro" id="IPR021736">
    <property type="entry name" value="DUF3305"/>
</dbReference>
<dbReference type="AlphaFoldDB" id="A0A2S5SSU5"/>
<protein>
    <submittedName>
        <fullName evidence="2">DUF3305 domain-containing protein</fullName>
    </submittedName>
</protein>
<dbReference type="RefSeq" id="WP_104303259.1">
    <property type="nucleotide sequence ID" value="NZ_PSNX01000012.1"/>
</dbReference>
<dbReference type="Proteomes" id="UP000238605">
    <property type="component" value="Unassembled WGS sequence"/>
</dbReference>
<dbReference type="Pfam" id="PF11749">
    <property type="entry name" value="DUF3305"/>
    <property type="match status" value="1"/>
</dbReference>
<organism evidence="2 3">
    <name type="scientific">Caldimonas caldifontis</name>
    <dbReference type="NCBI Taxonomy" id="1452508"/>
    <lineage>
        <taxon>Bacteria</taxon>
        <taxon>Pseudomonadati</taxon>
        <taxon>Pseudomonadota</taxon>
        <taxon>Betaproteobacteria</taxon>
        <taxon>Burkholderiales</taxon>
        <taxon>Sphaerotilaceae</taxon>
        <taxon>Caldimonas</taxon>
    </lineage>
</organism>
<comment type="caution">
    <text evidence="2">The sequence shown here is derived from an EMBL/GenBank/DDBJ whole genome shotgun (WGS) entry which is preliminary data.</text>
</comment>